<reference evidence="2" key="1">
    <citation type="submission" date="2021-12" db="EMBL/GenBank/DDBJ databases">
        <title>Draft genome sequence of Corynebacterium ammoniagenes strain T-723.</title>
        <authorList>
            <person name="Matsuzawa M."/>
            <person name="Hiratani M."/>
            <person name="Abe I."/>
            <person name="Tsuji Y."/>
            <person name="Nakamura J."/>
        </authorList>
    </citation>
    <scope>NUCLEOTIDE SEQUENCE</scope>
    <source>
        <strain evidence="2">T-723</strain>
    </source>
</reference>
<dbReference type="GO" id="GO:0030170">
    <property type="term" value="F:pyridoxal phosphate binding"/>
    <property type="evidence" value="ECO:0007669"/>
    <property type="project" value="InterPro"/>
</dbReference>
<sequence length="224" mass="23973">MSSPLVLSTNIAVVRENAAGTYSHTGIDKVTVESISVSAPGPKYGDGSGVAGDFIGDDKHHGGADKAVYAFSREELDFWAQELGRPLPDGSFGENLTTQGIDLAQLIINQRVRIGTTVLEVSVPRSPCATFAAWLDEKGWVKTFTHRGDCGAYFRVITPGDISPGDKLIPEEAPAHGVTMAEAFAVKMGGKDKLAKVVNAHCLPGHHHEQLANRLEREKAKASR</sequence>
<dbReference type="PANTHER" id="PTHR30212:SF2">
    <property type="entry name" value="PROTEIN YIIM"/>
    <property type="match status" value="1"/>
</dbReference>
<feature type="domain" description="MOSC" evidence="1">
    <location>
        <begin position="37"/>
        <end position="171"/>
    </location>
</feature>
<dbReference type="SUPFAM" id="SSF50800">
    <property type="entry name" value="PK beta-barrel domain-like"/>
    <property type="match status" value="1"/>
</dbReference>
<evidence type="ECO:0000313" key="2">
    <source>
        <dbReference type="EMBL" id="GJN43396.1"/>
    </source>
</evidence>
<comment type="caution">
    <text evidence="2">The sequence shown here is derived from an EMBL/GenBank/DDBJ whole genome shotgun (WGS) entry which is preliminary data.</text>
</comment>
<dbReference type="GO" id="GO:0003824">
    <property type="term" value="F:catalytic activity"/>
    <property type="evidence" value="ECO:0007669"/>
    <property type="project" value="InterPro"/>
</dbReference>
<dbReference type="PROSITE" id="PS51340">
    <property type="entry name" value="MOSC"/>
    <property type="match status" value="1"/>
</dbReference>
<gene>
    <name evidence="2" type="ORF">CAT723_18750</name>
</gene>
<proteinExistence type="predicted"/>
<dbReference type="GO" id="GO:0030151">
    <property type="term" value="F:molybdenum ion binding"/>
    <property type="evidence" value="ECO:0007669"/>
    <property type="project" value="InterPro"/>
</dbReference>
<protein>
    <submittedName>
        <fullName evidence="2">Molybdenum cofactor biosynthesis protein</fullName>
    </submittedName>
</protein>
<dbReference type="PANTHER" id="PTHR30212">
    <property type="entry name" value="PROTEIN YIIM"/>
    <property type="match status" value="1"/>
</dbReference>
<dbReference type="InterPro" id="IPR005302">
    <property type="entry name" value="MoCF_Sase_C"/>
</dbReference>
<dbReference type="InterPro" id="IPR011037">
    <property type="entry name" value="Pyrv_Knase-like_insert_dom_sf"/>
</dbReference>
<dbReference type="RefSeq" id="WP_003846933.1">
    <property type="nucleotide sequence ID" value="NZ_BQKK01000004.1"/>
</dbReference>
<organism evidence="2 3">
    <name type="scientific">Corynebacterium ammoniagenes</name>
    <name type="common">Brevibacterium ammoniagenes</name>
    <dbReference type="NCBI Taxonomy" id="1697"/>
    <lineage>
        <taxon>Bacteria</taxon>
        <taxon>Bacillati</taxon>
        <taxon>Actinomycetota</taxon>
        <taxon>Actinomycetes</taxon>
        <taxon>Mycobacteriales</taxon>
        <taxon>Corynebacteriaceae</taxon>
        <taxon>Corynebacterium</taxon>
    </lineage>
</organism>
<dbReference type="AlphaFoldDB" id="A0AAN1B2G8"/>
<dbReference type="EMBL" id="BQKK01000004">
    <property type="protein sequence ID" value="GJN43396.1"/>
    <property type="molecule type" value="Genomic_DNA"/>
</dbReference>
<dbReference type="Pfam" id="PF03473">
    <property type="entry name" value="MOSC"/>
    <property type="match status" value="1"/>
</dbReference>
<accession>A0AAN1B2G8</accession>
<evidence type="ECO:0000313" key="3">
    <source>
        <dbReference type="Proteomes" id="UP001054925"/>
    </source>
</evidence>
<evidence type="ECO:0000259" key="1">
    <source>
        <dbReference type="PROSITE" id="PS51340"/>
    </source>
</evidence>
<dbReference type="Proteomes" id="UP001054925">
    <property type="component" value="Unassembled WGS sequence"/>
</dbReference>
<dbReference type="Gene3D" id="2.40.33.20">
    <property type="entry name" value="PK beta-barrel domain-like"/>
    <property type="match status" value="1"/>
</dbReference>
<name>A0AAN1B2G8_CORAM</name>
<dbReference type="InterPro" id="IPR052353">
    <property type="entry name" value="Benzoxazolinone_Detox_Enz"/>
</dbReference>